<evidence type="ECO:0000313" key="2">
    <source>
        <dbReference type="EMBL" id="WGV28224.1"/>
    </source>
</evidence>
<dbReference type="KEGG" id="hbq:QI031_12455"/>
<dbReference type="EMBL" id="CP124543">
    <property type="protein sequence ID" value="WGV28224.1"/>
    <property type="molecule type" value="Genomic_DNA"/>
</dbReference>
<keyword evidence="1" id="KW-1133">Transmembrane helix</keyword>
<name>A0AAJ6NXC8_9CYAN</name>
<dbReference type="RefSeq" id="WP_281485452.1">
    <property type="nucleotide sequence ID" value="NZ_CP124543.1"/>
</dbReference>
<gene>
    <name evidence="2" type="ORF">QI031_12455</name>
</gene>
<protein>
    <submittedName>
        <fullName evidence="2">Uncharacterized protein</fullName>
    </submittedName>
</protein>
<accession>A0AAJ6NXC8</accession>
<dbReference type="Proteomes" id="UP001223520">
    <property type="component" value="Chromosome"/>
</dbReference>
<keyword evidence="1" id="KW-0472">Membrane</keyword>
<sequence>MIAWKYLAFLILLLAALLSAIKQMSLALDEGNLERFTLWTSIASFIAGLPIILW</sequence>
<feature type="transmembrane region" description="Helical" evidence="1">
    <location>
        <begin position="37"/>
        <end position="53"/>
    </location>
</feature>
<reference evidence="2 3" key="1">
    <citation type="journal article" date="2023" name="Limnol Oceanogr Lett">
        <title>Environmental adaptations by the intertidal Antarctic cyanobacterium Halotia branconii CENA392 as revealed using long-read genome sequencing.</title>
        <authorList>
            <person name="Dextro R.B."/>
            <person name="Delbaje E."/>
            <person name="Freitas P.N.N."/>
            <person name="Geraldes V."/>
            <person name="Pinto E."/>
            <person name="Long P.F."/>
            <person name="Fiore M.F."/>
        </authorList>
    </citation>
    <scope>NUCLEOTIDE SEQUENCE [LARGE SCALE GENOMIC DNA]</scope>
    <source>
        <strain evidence="2 3">CENA392</strain>
    </source>
</reference>
<dbReference type="AlphaFoldDB" id="A0AAJ6NXC8"/>
<organism evidence="2 3">
    <name type="scientific">Halotia branconii CENA392</name>
    <dbReference type="NCBI Taxonomy" id="1539056"/>
    <lineage>
        <taxon>Bacteria</taxon>
        <taxon>Bacillati</taxon>
        <taxon>Cyanobacteriota</taxon>
        <taxon>Cyanophyceae</taxon>
        <taxon>Nostocales</taxon>
        <taxon>Nodulariaceae</taxon>
        <taxon>Halotia</taxon>
    </lineage>
</organism>
<evidence type="ECO:0000256" key="1">
    <source>
        <dbReference type="SAM" id="Phobius"/>
    </source>
</evidence>
<evidence type="ECO:0000313" key="3">
    <source>
        <dbReference type="Proteomes" id="UP001223520"/>
    </source>
</evidence>
<keyword evidence="3" id="KW-1185">Reference proteome</keyword>
<keyword evidence="1" id="KW-0812">Transmembrane</keyword>
<proteinExistence type="predicted"/>